<proteinExistence type="predicted"/>
<organism evidence="2 3">
    <name type="scientific">Dibothriocephalus latus</name>
    <name type="common">Fish tapeworm</name>
    <name type="synonym">Diphyllobothrium latum</name>
    <dbReference type="NCBI Taxonomy" id="60516"/>
    <lineage>
        <taxon>Eukaryota</taxon>
        <taxon>Metazoa</taxon>
        <taxon>Spiralia</taxon>
        <taxon>Lophotrochozoa</taxon>
        <taxon>Platyhelminthes</taxon>
        <taxon>Cestoda</taxon>
        <taxon>Eucestoda</taxon>
        <taxon>Diphyllobothriidea</taxon>
        <taxon>Diphyllobothriidae</taxon>
        <taxon>Dibothriocephalus</taxon>
    </lineage>
</organism>
<dbReference type="Proteomes" id="UP000281553">
    <property type="component" value="Unassembled WGS sequence"/>
</dbReference>
<evidence type="ECO:0000256" key="1">
    <source>
        <dbReference type="SAM" id="SignalP"/>
    </source>
</evidence>
<protein>
    <submittedName>
        <fullName evidence="2">Uncharacterized protein</fullName>
    </submittedName>
</protein>
<sequence length="184" mass="20016">MGFLAIILLVPAPPGTRDALEVVQEPAALDARTTQVIQLMHRNLDVVNLDLPAFEGMVQGLARTPPDDATLRQLQATADRLQDLERRLEAYIGPLTGSIKEKKATLDELMQLTPSGSREAPAVVQEPPALDARTTQLMQAIRQNLDLVALDLPAFEVMVQGLACTPPDDVTLRQLHVSISLNIS</sequence>
<feature type="chain" id="PRO_5017934581" evidence="1">
    <location>
        <begin position="20"/>
        <end position="184"/>
    </location>
</feature>
<name>A0A3P7L3M1_DIBLA</name>
<dbReference type="EMBL" id="UYRU01052660">
    <property type="protein sequence ID" value="VDN11965.1"/>
    <property type="molecule type" value="Genomic_DNA"/>
</dbReference>
<gene>
    <name evidence="2" type="ORF">DILT_LOCUS7796</name>
</gene>
<keyword evidence="3" id="KW-1185">Reference proteome</keyword>
<evidence type="ECO:0000313" key="2">
    <source>
        <dbReference type="EMBL" id="VDN11965.1"/>
    </source>
</evidence>
<evidence type="ECO:0000313" key="3">
    <source>
        <dbReference type="Proteomes" id="UP000281553"/>
    </source>
</evidence>
<reference evidence="2 3" key="1">
    <citation type="submission" date="2018-11" db="EMBL/GenBank/DDBJ databases">
        <authorList>
            <consortium name="Pathogen Informatics"/>
        </authorList>
    </citation>
    <scope>NUCLEOTIDE SEQUENCE [LARGE SCALE GENOMIC DNA]</scope>
</reference>
<feature type="signal peptide" evidence="1">
    <location>
        <begin position="1"/>
        <end position="19"/>
    </location>
</feature>
<dbReference type="AlphaFoldDB" id="A0A3P7L3M1"/>
<accession>A0A3P7L3M1</accession>
<keyword evidence="1" id="KW-0732">Signal</keyword>